<reference evidence="1 2" key="1">
    <citation type="journal article" date="2019" name="Commun. Biol.">
        <title>The bagworm genome reveals a unique fibroin gene that provides high tensile strength.</title>
        <authorList>
            <person name="Kono N."/>
            <person name="Nakamura H."/>
            <person name="Ohtoshi R."/>
            <person name="Tomita M."/>
            <person name="Numata K."/>
            <person name="Arakawa K."/>
        </authorList>
    </citation>
    <scope>NUCLEOTIDE SEQUENCE [LARGE SCALE GENOMIC DNA]</scope>
</reference>
<dbReference type="AlphaFoldDB" id="A0A4C1SWX0"/>
<proteinExistence type="predicted"/>
<comment type="caution">
    <text evidence="1">The sequence shown here is derived from an EMBL/GenBank/DDBJ whole genome shotgun (WGS) entry which is preliminary data.</text>
</comment>
<dbReference type="EMBL" id="BGZK01000022">
    <property type="protein sequence ID" value="GBP06456.1"/>
    <property type="molecule type" value="Genomic_DNA"/>
</dbReference>
<accession>A0A4C1SWX0</accession>
<dbReference type="OrthoDB" id="10050074at2759"/>
<evidence type="ECO:0000313" key="1">
    <source>
        <dbReference type="EMBL" id="GBP06456.1"/>
    </source>
</evidence>
<organism evidence="1 2">
    <name type="scientific">Eumeta variegata</name>
    <name type="common">Bagworm moth</name>
    <name type="synonym">Eumeta japonica</name>
    <dbReference type="NCBI Taxonomy" id="151549"/>
    <lineage>
        <taxon>Eukaryota</taxon>
        <taxon>Metazoa</taxon>
        <taxon>Ecdysozoa</taxon>
        <taxon>Arthropoda</taxon>
        <taxon>Hexapoda</taxon>
        <taxon>Insecta</taxon>
        <taxon>Pterygota</taxon>
        <taxon>Neoptera</taxon>
        <taxon>Endopterygota</taxon>
        <taxon>Lepidoptera</taxon>
        <taxon>Glossata</taxon>
        <taxon>Ditrysia</taxon>
        <taxon>Tineoidea</taxon>
        <taxon>Psychidae</taxon>
        <taxon>Oiketicinae</taxon>
        <taxon>Eumeta</taxon>
    </lineage>
</organism>
<sequence length="159" mass="17794">MAQNHPNPLIVSTATCEPPPAHHFLRRPRNVLSDPPDALTLEVEKGSRAPSASLMLPTDFDEDVKAYGLTAVLFLCFFRRSLVRESRTHLCARAHRRPIMGFSPPSPSLSHGENYKSFISFGRIIRATFSTSLLKKTTVCLVGSARRSHRRGGKTHRFK</sequence>
<name>A0A4C1SWX0_EUMVA</name>
<keyword evidence="2" id="KW-1185">Reference proteome</keyword>
<evidence type="ECO:0000313" key="2">
    <source>
        <dbReference type="Proteomes" id="UP000299102"/>
    </source>
</evidence>
<gene>
    <name evidence="1" type="ORF">EVAR_4591_1</name>
</gene>
<protein>
    <submittedName>
        <fullName evidence="1">Uncharacterized protein</fullName>
    </submittedName>
</protein>
<dbReference type="Proteomes" id="UP000299102">
    <property type="component" value="Unassembled WGS sequence"/>
</dbReference>